<organism evidence="5 6">
    <name type="scientific">Cerasicoccus arenae</name>
    <dbReference type="NCBI Taxonomy" id="424488"/>
    <lineage>
        <taxon>Bacteria</taxon>
        <taxon>Pseudomonadati</taxon>
        <taxon>Verrucomicrobiota</taxon>
        <taxon>Opitutia</taxon>
        <taxon>Puniceicoccales</taxon>
        <taxon>Cerasicoccaceae</taxon>
        <taxon>Cerasicoccus</taxon>
    </lineage>
</organism>
<dbReference type="RefSeq" id="WP_189514456.1">
    <property type="nucleotide sequence ID" value="NZ_BMXG01000010.1"/>
</dbReference>
<dbReference type="GO" id="GO:0005829">
    <property type="term" value="C:cytosol"/>
    <property type="evidence" value="ECO:0007669"/>
    <property type="project" value="TreeGrafter"/>
</dbReference>
<dbReference type="EMBL" id="BMXG01000010">
    <property type="protein sequence ID" value="GHC02597.1"/>
    <property type="molecule type" value="Genomic_DNA"/>
</dbReference>
<comment type="similarity">
    <text evidence="1">Belongs to the class IV-like SAM-binding methyltransferase superfamily. RNA methyltransferase TrmH family.</text>
</comment>
<gene>
    <name evidence="5" type="ORF">GCM10007047_18970</name>
</gene>
<dbReference type="FunFam" id="3.40.1280.10:FF:000008">
    <property type="entry name" value="Group 3 RNA methyltransferase TrmH"/>
    <property type="match status" value="1"/>
</dbReference>
<comment type="caution">
    <text evidence="5">The sequence shown here is derived from an EMBL/GenBank/DDBJ whole genome shotgun (WGS) entry which is preliminary data.</text>
</comment>
<feature type="domain" description="tRNA/rRNA methyltransferase SpoU type" evidence="4">
    <location>
        <begin position="43"/>
        <end position="183"/>
    </location>
</feature>
<keyword evidence="3" id="KW-0808">Transferase</keyword>
<reference evidence="5" key="1">
    <citation type="journal article" date="2014" name="Int. J. Syst. Evol. Microbiol.">
        <title>Complete genome sequence of Corynebacterium casei LMG S-19264T (=DSM 44701T), isolated from a smear-ripened cheese.</title>
        <authorList>
            <consortium name="US DOE Joint Genome Institute (JGI-PGF)"/>
            <person name="Walter F."/>
            <person name="Albersmeier A."/>
            <person name="Kalinowski J."/>
            <person name="Ruckert C."/>
        </authorList>
    </citation>
    <scope>NUCLEOTIDE SEQUENCE</scope>
    <source>
        <strain evidence="5">KCTC 12870</strain>
    </source>
</reference>
<evidence type="ECO:0000313" key="6">
    <source>
        <dbReference type="Proteomes" id="UP000642829"/>
    </source>
</evidence>
<dbReference type="CDD" id="cd18103">
    <property type="entry name" value="SpoU-like_RlmB"/>
    <property type="match status" value="1"/>
</dbReference>
<dbReference type="Pfam" id="PF00588">
    <property type="entry name" value="SpoU_methylase"/>
    <property type="match status" value="1"/>
</dbReference>
<dbReference type="AlphaFoldDB" id="A0A8J3DG13"/>
<dbReference type="InterPro" id="IPR004441">
    <property type="entry name" value="rRNA_MeTrfase_TrmH"/>
</dbReference>
<sequence length="190" mass="20850">MPRRKAKHARARANAHVADKQVHDRIDEDELILRLEALDEDPFILALDQVQDPHNLGACMRSAEAAGAHAVIAPQHRTVGLTDTVRRVSVGAADQIPYVQVVNLGRTLERFKELGIWLVGTGDEESQLIYDVDLKGPLCLIMGSEAAGIRSKTARMCDHLVKIPMLGTVDCLNLSVATGVCLFEAVRQRI</sequence>
<dbReference type="PANTHER" id="PTHR46429">
    <property type="entry name" value="23S RRNA (GUANOSINE-2'-O-)-METHYLTRANSFERASE RLMB"/>
    <property type="match status" value="1"/>
</dbReference>
<proteinExistence type="inferred from homology"/>
<keyword evidence="6" id="KW-1185">Reference proteome</keyword>
<dbReference type="GO" id="GO:0003723">
    <property type="term" value="F:RNA binding"/>
    <property type="evidence" value="ECO:0007669"/>
    <property type="project" value="InterPro"/>
</dbReference>
<dbReference type="InterPro" id="IPR029026">
    <property type="entry name" value="tRNA_m1G_MTases_N"/>
</dbReference>
<dbReference type="Proteomes" id="UP000642829">
    <property type="component" value="Unassembled WGS sequence"/>
</dbReference>
<protein>
    <recommendedName>
        <fullName evidence="4">tRNA/rRNA methyltransferase SpoU type domain-containing protein</fullName>
    </recommendedName>
</protein>
<accession>A0A8J3DG13</accession>
<reference evidence="5" key="2">
    <citation type="submission" date="2020-09" db="EMBL/GenBank/DDBJ databases">
        <authorList>
            <person name="Sun Q."/>
            <person name="Kim S."/>
        </authorList>
    </citation>
    <scope>NUCLEOTIDE SEQUENCE</scope>
    <source>
        <strain evidence="5">KCTC 12870</strain>
    </source>
</reference>
<evidence type="ECO:0000256" key="2">
    <source>
        <dbReference type="ARBA" id="ARBA00022603"/>
    </source>
</evidence>
<dbReference type="Gene3D" id="3.40.1280.10">
    <property type="match status" value="1"/>
</dbReference>
<dbReference type="InterPro" id="IPR029028">
    <property type="entry name" value="Alpha/beta_knot_MTases"/>
</dbReference>
<evidence type="ECO:0000313" key="5">
    <source>
        <dbReference type="EMBL" id="GHC02597.1"/>
    </source>
</evidence>
<keyword evidence="2" id="KW-0489">Methyltransferase</keyword>
<evidence type="ECO:0000256" key="3">
    <source>
        <dbReference type="ARBA" id="ARBA00022679"/>
    </source>
</evidence>
<evidence type="ECO:0000256" key="1">
    <source>
        <dbReference type="ARBA" id="ARBA00007228"/>
    </source>
</evidence>
<dbReference type="SUPFAM" id="SSF75217">
    <property type="entry name" value="alpha/beta knot"/>
    <property type="match status" value="1"/>
</dbReference>
<dbReference type="NCBIfam" id="TIGR00186">
    <property type="entry name" value="rRNA_methyl_3"/>
    <property type="match status" value="1"/>
</dbReference>
<dbReference type="InterPro" id="IPR001537">
    <property type="entry name" value="SpoU_MeTrfase"/>
</dbReference>
<dbReference type="GO" id="GO:0070039">
    <property type="term" value="F:rRNA (guanosine-2'-O-)-methyltransferase activity"/>
    <property type="evidence" value="ECO:0007669"/>
    <property type="project" value="TreeGrafter"/>
</dbReference>
<evidence type="ECO:0000259" key="4">
    <source>
        <dbReference type="Pfam" id="PF00588"/>
    </source>
</evidence>
<dbReference type="PANTHER" id="PTHR46429:SF1">
    <property type="entry name" value="23S RRNA (GUANOSINE-2'-O-)-METHYLTRANSFERASE RLMB"/>
    <property type="match status" value="1"/>
</dbReference>
<name>A0A8J3DG13_9BACT</name>